<sequence length="210" mass="24174">MQARCRFLEHLPPQTRKYKYSGFQCLEEAVNEECRRFLDETRSPCIIFTDFPHPEIRNHEERFPGKVDYNPTLQLMILTTLFTPHEAATEVFGYRIAAKADEMGIFDALAFKGSTRIFLQGDLTNGRPSRWKWPSRNHESESNKMWYSGPTGWVATSALPFQSILKDGVAIFGVKSLGECLPESPSGTQIHSRNHEISRERWPTDMCDWG</sequence>
<proteinExistence type="predicted"/>
<name>C6H448_AJECH</name>
<reference evidence="2" key="1">
    <citation type="submission" date="2009-05" db="EMBL/GenBank/DDBJ databases">
        <title>The genome sequence of Ajellomyces capsulatus strain H143.</title>
        <authorList>
            <person name="Champion M."/>
            <person name="Cuomo C.A."/>
            <person name="Ma L.-J."/>
            <person name="Henn M.R."/>
            <person name="Sil A."/>
            <person name="Goldman B."/>
            <person name="Young S.K."/>
            <person name="Kodira C.D."/>
            <person name="Zeng Q."/>
            <person name="Koehrsen M."/>
            <person name="Alvarado L."/>
            <person name="Berlin A.M."/>
            <person name="Borenstein D."/>
            <person name="Chen Z."/>
            <person name="Engels R."/>
            <person name="Freedman E."/>
            <person name="Gellesch M."/>
            <person name="Goldberg J."/>
            <person name="Griggs A."/>
            <person name="Gujja S."/>
            <person name="Heiman D.I."/>
            <person name="Hepburn T.A."/>
            <person name="Howarth C."/>
            <person name="Jen D."/>
            <person name="Larson L."/>
            <person name="Lewis B."/>
            <person name="Mehta T."/>
            <person name="Park D."/>
            <person name="Pearson M."/>
            <person name="Roberts A."/>
            <person name="Saif S."/>
            <person name="Shea T.D."/>
            <person name="Shenoy N."/>
            <person name="Sisk P."/>
            <person name="Stolte C."/>
            <person name="Sykes S."/>
            <person name="Walk T."/>
            <person name="White J."/>
            <person name="Yandava C."/>
            <person name="Klein B."/>
            <person name="McEwen J.G."/>
            <person name="Puccia R."/>
            <person name="Goldman G.H."/>
            <person name="Felipe M.S."/>
            <person name="Nino-Vega G."/>
            <person name="San-Blas G."/>
            <person name="Taylor J.W."/>
            <person name="Mendoza L."/>
            <person name="Galagan J.E."/>
            <person name="Nusbaum C."/>
            <person name="Birren B.W."/>
        </authorList>
    </citation>
    <scope>NUCLEOTIDE SEQUENCE [LARGE SCALE GENOMIC DNA]</scope>
    <source>
        <strain evidence="2">H143</strain>
    </source>
</reference>
<dbReference type="AlphaFoldDB" id="C6H448"/>
<accession>C6H448</accession>
<dbReference type="EMBL" id="GG692419">
    <property type="protein sequence ID" value="EER44550.1"/>
    <property type="molecule type" value="Genomic_DNA"/>
</dbReference>
<organism evidence="1 2">
    <name type="scientific">Ajellomyces capsulatus (strain H143)</name>
    <name type="common">Darling's disease fungus</name>
    <name type="synonym">Histoplasma capsulatum</name>
    <dbReference type="NCBI Taxonomy" id="544712"/>
    <lineage>
        <taxon>Eukaryota</taxon>
        <taxon>Fungi</taxon>
        <taxon>Dikarya</taxon>
        <taxon>Ascomycota</taxon>
        <taxon>Pezizomycotina</taxon>
        <taxon>Eurotiomycetes</taxon>
        <taxon>Eurotiomycetidae</taxon>
        <taxon>Onygenales</taxon>
        <taxon>Ajellomycetaceae</taxon>
        <taxon>Histoplasma</taxon>
    </lineage>
</organism>
<evidence type="ECO:0000313" key="2">
    <source>
        <dbReference type="Proteomes" id="UP000002624"/>
    </source>
</evidence>
<dbReference type="VEuPathDB" id="FungiDB:HCDG_00129"/>
<gene>
    <name evidence="1" type="ORF">HCDG_00129</name>
</gene>
<protein>
    <submittedName>
        <fullName evidence="1">Uncharacterized protein</fullName>
    </submittedName>
</protein>
<dbReference type="Proteomes" id="UP000002624">
    <property type="component" value="Unassembled WGS sequence"/>
</dbReference>
<dbReference type="OrthoDB" id="4180362at2759"/>
<dbReference type="STRING" id="544712.C6H448"/>
<evidence type="ECO:0000313" key="1">
    <source>
        <dbReference type="EMBL" id="EER44550.1"/>
    </source>
</evidence>
<dbReference type="HOGENOM" id="CLU_1309784_0_0_1"/>